<dbReference type="OrthoDB" id="2016095at2759"/>
<dbReference type="InterPro" id="IPR032675">
    <property type="entry name" value="LRR_dom_sf"/>
</dbReference>
<dbReference type="SUPFAM" id="SSF52540">
    <property type="entry name" value="P-loop containing nucleoside triphosphate hydrolases"/>
    <property type="match status" value="1"/>
</dbReference>
<keyword evidence="3" id="KW-0611">Plant defense</keyword>
<proteinExistence type="inferred from homology"/>
<dbReference type="Proteomes" id="UP000257109">
    <property type="component" value="Unassembled WGS sequence"/>
</dbReference>
<gene>
    <name evidence="5" type="ORF">CR513_33445</name>
</gene>
<keyword evidence="2" id="KW-0677">Repeat</keyword>
<dbReference type="InterPro" id="IPR055414">
    <property type="entry name" value="LRR_R13L4/SHOC2-like"/>
</dbReference>
<dbReference type="InterPro" id="IPR036388">
    <property type="entry name" value="WH-like_DNA-bd_sf"/>
</dbReference>
<evidence type="ECO:0000256" key="2">
    <source>
        <dbReference type="ARBA" id="ARBA00022737"/>
    </source>
</evidence>
<evidence type="ECO:0000259" key="4">
    <source>
        <dbReference type="PROSITE" id="PS51153"/>
    </source>
</evidence>
<dbReference type="InterPro" id="IPR027417">
    <property type="entry name" value="P-loop_NTPase"/>
</dbReference>
<protein>
    <submittedName>
        <fullName evidence="5">Disease resistance protein</fullName>
    </submittedName>
</protein>
<dbReference type="Gene3D" id="1.10.8.430">
    <property type="entry name" value="Helical domain of apoptotic protease-activating factors"/>
    <property type="match status" value="1"/>
</dbReference>
<feature type="non-terminal residue" evidence="5">
    <location>
        <position position="801"/>
    </location>
</feature>
<dbReference type="GO" id="GO:0043531">
    <property type="term" value="F:ADP binding"/>
    <property type="evidence" value="ECO:0007669"/>
    <property type="project" value="InterPro"/>
</dbReference>
<dbReference type="Pfam" id="PF23598">
    <property type="entry name" value="LRR_14"/>
    <property type="match status" value="1"/>
</dbReference>
<dbReference type="Pfam" id="PF00931">
    <property type="entry name" value="NB-ARC"/>
    <property type="match status" value="1"/>
</dbReference>
<keyword evidence="6" id="KW-1185">Reference proteome</keyword>
<comment type="caution">
    <text evidence="5">The sequence shown here is derived from an EMBL/GenBank/DDBJ whole genome shotgun (WGS) entry which is preliminary data.</text>
</comment>
<accession>A0A371G4A0</accession>
<dbReference type="Gene3D" id="3.80.10.10">
    <property type="entry name" value="Ribonuclease Inhibitor"/>
    <property type="match status" value="1"/>
</dbReference>
<organism evidence="5 6">
    <name type="scientific">Mucuna pruriens</name>
    <name type="common">Velvet bean</name>
    <name type="synonym">Dolichos pruriens</name>
    <dbReference type="NCBI Taxonomy" id="157652"/>
    <lineage>
        <taxon>Eukaryota</taxon>
        <taxon>Viridiplantae</taxon>
        <taxon>Streptophyta</taxon>
        <taxon>Embryophyta</taxon>
        <taxon>Tracheophyta</taxon>
        <taxon>Spermatophyta</taxon>
        <taxon>Magnoliopsida</taxon>
        <taxon>eudicotyledons</taxon>
        <taxon>Gunneridae</taxon>
        <taxon>Pentapetalae</taxon>
        <taxon>rosids</taxon>
        <taxon>fabids</taxon>
        <taxon>Fabales</taxon>
        <taxon>Fabaceae</taxon>
        <taxon>Papilionoideae</taxon>
        <taxon>50 kb inversion clade</taxon>
        <taxon>NPAAA clade</taxon>
        <taxon>indigoferoid/millettioid clade</taxon>
        <taxon>Phaseoleae</taxon>
        <taxon>Mucuna</taxon>
    </lineage>
</organism>
<dbReference type="InterPro" id="IPR002182">
    <property type="entry name" value="NB-ARC"/>
</dbReference>
<dbReference type="Gene3D" id="3.40.50.300">
    <property type="entry name" value="P-loop containing nucleotide triphosphate hydrolases"/>
    <property type="match status" value="1"/>
</dbReference>
<comment type="similarity">
    <text evidence="1">Belongs to the disease resistance NB-LRR family.</text>
</comment>
<dbReference type="AlphaFoldDB" id="A0A371G4A0"/>
<dbReference type="PANTHER" id="PTHR36766">
    <property type="entry name" value="PLANT BROAD-SPECTRUM MILDEW RESISTANCE PROTEIN RPW8"/>
    <property type="match status" value="1"/>
</dbReference>
<evidence type="ECO:0000256" key="3">
    <source>
        <dbReference type="ARBA" id="ARBA00022821"/>
    </source>
</evidence>
<dbReference type="PRINTS" id="PR00364">
    <property type="entry name" value="DISEASERSIST"/>
</dbReference>
<evidence type="ECO:0000313" key="5">
    <source>
        <dbReference type="EMBL" id="RDX85374.1"/>
    </source>
</evidence>
<dbReference type="Pfam" id="PF05659">
    <property type="entry name" value="RPW8"/>
    <property type="match status" value="1"/>
</dbReference>
<reference evidence="5" key="1">
    <citation type="submission" date="2018-05" db="EMBL/GenBank/DDBJ databases">
        <title>Draft genome of Mucuna pruriens seed.</title>
        <authorList>
            <person name="Nnadi N.E."/>
            <person name="Vos R."/>
            <person name="Hasami M.H."/>
            <person name="Devisetty U.K."/>
            <person name="Aguiy J.C."/>
        </authorList>
    </citation>
    <scope>NUCLEOTIDE SEQUENCE [LARGE SCALE GENOMIC DNA]</scope>
    <source>
        <strain evidence="5">JCA_2017</strain>
    </source>
</reference>
<dbReference type="PANTHER" id="PTHR36766:SF3">
    <property type="entry name" value="RPW8 DOMAIN-CONTAINING PROTEIN"/>
    <property type="match status" value="1"/>
</dbReference>
<feature type="domain" description="RPW8" evidence="4">
    <location>
        <begin position="1"/>
        <end position="149"/>
    </location>
</feature>
<dbReference type="EMBL" id="QJKJ01006810">
    <property type="protein sequence ID" value="RDX85374.1"/>
    <property type="molecule type" value="Genomic_DNA"/>
</dbReference>
<sequence length="801" mass="91190">MDMVVDAVAEKLLEELLNSVVEMKDRVVKFRSTLERLESTLKRIEPLAKQIDDLNKRLDRPAEETKKLMDEMQRGKELVVKCSQVQWWNCCYKADYQEELAELEESIRGFLSLDMQALTHMYVLEILAEVRENRSNIKTLSGVCTPPQPPPFTVGFDVPLSYLKRELLQDHIAASVLTVTGPAGLGKTTLAQMFCWDPQVKGKFKENIFFFTFGRTPKLITIVQRLFQHTRPQSQVPEFLSDDDAANQLEQLLKQFGKGPILLVLDDVLPESVSLVDKFVFQIPNYNILMTSRVKIREFDLACVLKPLDEVNAMNLFCHSASLDQRSSHISDDVVEEIVKRCSGFPLALGVIGRNLKGREAYAWQHMAEKLSTGHSIIYSGMDVLECLQKSLDGLDAKVAECFRELGLFPEAQRIPAAALVDMWAELHDETDASAMDKIDELAYRNMADIVVTRNIASGTIDYNYHYVTQNGLLRDLAIRQTSREPTEKSNRLIIYTSGINLPKWWTTQNEYHTAAHTQSISTDEAFTSERCNLQPSEVEVLVLNLQEKKHTLSMLMKKMNKLKVLIIRNDFYRADLENFELLDYLSDLKRIRLEKVSIPFLSKTGAPLKNMKKFSFFMCNVNEAFKNSTIQISDVLPNLEEMNIDYCDMVELPFGLSDMVSLKKLSITNCHKFSELPEGIGKLINLESLSLYSCTELVKLPDSITSLHKLKFLDISDCLSLSKLPENMGELHSLERLNCIGCTRLEELPYSIRELGGLRDVVCDEEMAAVLWEPLKTMLSNLRIEVAPVDPSLYWLGYSG</sequence>
<name>A0A371G4A0_MUCPR</name>
<evidence type="ECO:0000313" key="6">
    <source>
        <dbReference type="Proteomes" id="UP000257109"/>
    </source>
</evidence>
<dbReference type="SUPFAM" id="SSF52058">
    <property type="entry name" value="L domain-like"/>
    <property type="match status" value="1"/>
</dbReference>
<dbReference type="Gene3D" id="1.10.10.10">
    <property type="entry name" value="Winged helix-like DNA-binding domain superfamily/Winged helix DNA-binding domain"/>
    <property type="match status" value="1"/>
</dbReference>
<dbReference type="InterPro" id="IPR008808">
    <property type="entry name" value="Powdery_mildew-R_dom"/>
</dbReference>
<dbReference type="PROSITE" id="PS51153">
    <property type="entry name" value="RPW8"/>
    <property type="match status" value="1"/>
</dbReference>
<dbReference type="GO" id="GO:0006952">
    <property type="term" value="P:defense response"/>
    <property type="evidence" value="ECO:0007669"/>
    <property type="project" value="UniProtKB-KW"/>
</dbReference>
<dbReference type="InterPro" id="IPR042197">
    <property type="entry name" value="Apaf_helical"/>
</dbReference>
<evidence type="ECO:0000256" key="1">
    <source>
        <dbReference type="ARBA" id="ARBA00008894"/>
    </source>
</evidence>